<keyword evidence="3" id="KW-1185">Reference proteome</keyword>
<organism evidence="2 3">
    <name type="scientific">Halalkalibacter akibai (strain ATCC 43226 / DSM 21942 / CIP 109018 / JCM 9157 / 1139)</name>
    <name type="common">Bacillus akibai</name>
    <dbReference type="NCBI Taxonomy" id="1236973"/>
    <lineage>
        <taxon>Bacteria</taxon>
        <taxon>Bacillati</taxon>
        <taxon>Bacillota</taxon>
        <taxon>Bacilli</taxon>
        <taxon>Bacillales</taxon>
        <taxon>Bacillaceae</taxon>
        <taxon>Halalkalibacter</taxon>
    </lineage>
</organism>
<feature type="transmembrane region" description="Helical" evidence="1">
    <location>
        <begin position="34"/>
        <end position="53"/>
    </location>
</feature>
<evidence type="ECO:0000256" key="1">
    <source>
        <dbReference type="SAM" id="Phobius"/>
    </source>
</evidence>
<protein>
    <recommendedName>
        <fullName evidence="4">Yip1 domain-containing protein</fullName>
    </recommendedName>
</protein>
<sequence length="221" mass="24968">MKYQFELIRSLKDPETKFYQLNIAEVVPFPIKHVAILISIGMVISIIRSFHGLDTAVFSQQLTFYSVSELELIKLLVGIGSILEALFSPIIYLLFASFCFSIFLDDVSFRQSFIVSTVSLFIFILGDIALLPFELWLGIDAITSPFALGVIASSLTSNTYVSHLFSGVSVFYIWALIIQVYAFSKLAFNKVRFIILLALTIHLVFLFFSVLKTYLAIYLVL</sequence>
<feature type="transmembrane region" description="Helical" evidence="1">
    <location>
        <begin position="113"/>
        <end position="139"/>
    </location>
</feature>
<dbReference type="OrthoDB" id="2455856at2"/>
<evidence type="ECO:0008006" key="4">
    <source>
        <dbReference type="Google" id="ProtNLM"/>
    </source>
</evidence>
<keyword evidence="1" id="KW-1133">Transmembrane helix</keyword>
<name>W4QQQ5_HALA3</name>
<gene>
    <name evidence="2" type="ORF">JCM9157_710</name>
</gene>
<accession>W4QQQ5</accession>
<keyword evidence="1" id="KW-0472">Membrane</keyword>
<feature type="transmembrane region" description="Helical" evidence="1">
    <location>
        <begin position="73"/>
        <end position="104"/>
    </location>
</feature>
<feature type="transmembrane region" description="Helical" evidence="1">
    <location>
        <begin position="159"/>
        <end position="181"/>
    </location>
</feature>
<dbReference type="RefSeq" id="WP_035662096.1">
    <property type="nucleotide sequence ID" value="NZ_BAUV01000003.1"/>
</dbReference>
<dbReference type="STRING" id="1236973.JCM9157_710"/>
<reference evidence="2 3" key="1">
    <citation type="journal article" date="2014" name="Genome Announc.">
        <title>Draft Genome Sequences of Three Alkaliphilic Bacillus Strains, Bacillus wakoensis JCM 9140T, Bacillus akibai JCM 9157T, and Bacillus hemicellulosilyticus JCM 9152T.</title>
        <authorList>
            <person name="Yuki M."/>
            <person name="Oshima K."/>
            <person name="Suda W."/>
            <person name="Oshida Y."/>
            <person name="Kitamura K."/>
            <person name="Iida T."/>
            <person name="Hattori M."/>
            <person name="Ohkuma M."/>
        </authorList>
    </citation>
    <scope>NUCLEOTIDE SEQUENCE [LARGE SCALE GENOMIC DNA]</scope>
    <source>
        <strain evidence="2 3">JCM 9157</strain>
    </source>
</reference>
<feature type="transmembrane region" description="Helical" evidence="1">
    <location>
        <begin position="193"/>
        <end position="220"/>
    </location>
</feature>
<evidence type="ECO:0000313" key="2">
    <source>
        <dbReference type="EMBL" id="GAE33689.1"/>
    </source>
</evidence>
<evidence type="ECO:0000313" key="3">
    <source>
        <dbReference type="Proteomes" id="UP000018896"/>
    </source>
</evidence>
<keyword evidence="1" id="KW-0812">Transmembrane</keyword>
<proteinExistence type="predicted"/>
<dbReference type="eggNOG" id="ENOG5032U3N">
    <property type="taxonomic scope" value="Bacteria"/>
</dbReference>
<dbReference type="EMBL" id="BAUV01000003">
    <property type="protein sequence ID" value="GAE33689.1"/>
    <property type="molecule type" value="Genomic_DNA"/>
</dbReference>
<dbReference type="Proteomes" id="UP000018896">
    <property type="component" value="Unassembled WGS sequence"/>
</dbReference>
<comment type="caution">
    <text evidence="2">The sequence shown here is derived from an EMBL/GenBank/DDBJ whole genome shotgun (WGS) entry which is preliminary data.</text>
</comment>
<dbReference type="AlphaFoldDB" id="W4QQQ5"/>